<keyword evidence="1" id="KW-1133">Transmembrane helix</keyword>
<dbReference type="EMBL" id="PJCJ01000037">
    <property type="protein sequence ID" value="PLV07549.1"/>
    <property type="molecule type" value="Genomic_DNA"/>
</dbReference>
<name>A0ABX4TWP6_PSEDL</name>
<evidence type="ECO:0000313" key="3">
    <source>
        <dbReference type="Proteomes" id="UP000234744"/>
    </source>
</evidence>
<keyword evidence="1" id="KW-0472">Membrane</keyword>
<feature type="transmembrane region" description="Helical" evidence="1">
    <location>
        <begin position="12"/>
        <end position="33"/>
    </location>
</feature>
<keyword evidence="1" id="KW-0812">Transmembrane</keyword>
<protein>
    <submittedName>
        <fullName evidence="2">Uncharacterized protein</fullName>
    </submittedName>
</protein>
<gene>
    <name evidence="2" type="ORF">CXG47_27350</name>
</gene>
<evidence type="ECO:0000313" key="2">
    <source>
        <dbReference type="EMBL" id="PLV07549.1"/>
    </source>
</evidence>
<reference evidence="2 3" key="1">
    <citation type="submission" date="2017-12" db="EMBL/GenBank/DDBJ databases">
        <title>Detection of the carbapenemase gene blaVIM-5 in members of the Pseudomonas putida group isolated from polluted Nigerian wetlands.</title>
        <authorList>
            <person name="Adelowo O."/>
            <person name="Vollmers J."/>
            <person name="Maeusezahl I."/>
            <person name="Kaster A.-K."/>
            <person name="Mueller J.A."/>
        </authorList>
    </citation>
    <scope>NUCLEOTIDE SEQUENCE [LARGE SCALE GENOMIC DNA]</scope>
    <source>
        <strain evidence="2 3">MR69</strain>
    </source>
</reference>
<proteinExistence type="predicted"/>
<dbReference type="RefSeq" id="WP_102084184.1">
    <property type="nucleotide sequence ID" value="NZ_PJCJ01000037.1"/>
</dbReference>
<accession>A0ABX4TWP6</accession>
<comment type="caution">
    <text evidence="2">The sequence shown here is derived from an EMBL/GenBank/DDBJ whole genome shotgun (WGS) entry which is preliminary data.</text>
</comment>
<organism evidence="2 3">
    <name type="scientific">Pseudomonas plecoglossicida</name>
    <dbReference type="NCBI Taxonomy" id="70775"/>
    <lineage>
        <taxon>Bacteria</taxon>
        <taxon>Pseudomonadati</taxon>
        <taxon>Pseudomonadota</taxon>
        <taxon>Gammaproteobacteria</taxon>
        <taxon>Pseudomonadales</taxon>
        <taxon>Pseudomonadaceae</taxon>
        <taxon>Pseudomonas</taxon>
    </lineage>
</organism>
<keyword evidence="3" id="KW-1185">Reference proteome</keyword>
<evidence type="ECO:0000256" key="1">
    <source>
        <dbReference type="SAM" id="Phobius"/>
    </source>
</evidence>
<sequence length="170" mass="19018">MSTTIDPTLIHSSLLFVFGTSLTLIVVLSLLLFESKKARVRTEILLDASAQRQLALHKEQDEAIEALEQLHLERLAEAATHHRHEIASLMQIFGVAEQERDIAIKAASDDQRQLNLMQDRIAYLNVLIETWATGDDATAAVVRQALKRDRNLSSWSAISTQLQSSDLQGF</sequence>
<dbReference type="Proteomes" id="UP000234744">
    <property type="component" value="Unassembled WGS sequence"/>
</dbReference>